<sequence>MTFESHLHWSFNDEHVLLPNVVLNSFGNFVVALLLVVSICLLERFITFLLEKQWVPRFFKLSRISFAFWRTGLYSVATLLRLCYMLVAMTFHVGLLATIVITLSAAQFAIELHNLPKARDVYPHAHSYSHSSHKYESISQPLLSEEEQTYPPKSIKTRPRSKSKPDDIFIHPMQSNIARADAVALEMGLAGETERVKANSYTREESVWEIGKGRDMARELLMGSQDKKKAREPFYINGSDLDSS</sequence>
<keyword evidence="4" id="KW-1185">Reference proteome</keyword>
<proteinExistence type="predicted"/>
<evidence type="ECO:0000256" key="2">
    <source>
        <dbReference type="SAM" id="Phobius"/>
    </source>
</evidence>
<reference evidence="3 4" key="1">
    <citation type="journal article" date="2018" name="Evol. Lett.">
        <title>Horizontal gene cluster transfer increased hallucinogenic mushroom diversity.</title>
        <authorList>
            <person name="Reynolds H.T."/>
            <person name="Vijayakumar V."/>
            <person name="Gluck-Thaler E."/>
            <person name="Korotkin H.B."/>
            <person name="Matheny P.B."/>
            <person name="Slot J.C."/>
        </authorList>
    </citation>
    <scope>NUCLEOTIDE SEQUENCE [LARGE SCALE GENOMIC DNA]</scope>
    <source>
        <strain evidence="3 4">2631</strain>
    </source>
</reference>
<name>A0A409WEV3_PSICY</name>
<dbReference type="Proteomes" id="UP000283269">
    <property type="component" value="Unassembled WGS sequence"/>
</dbReference>
<keyword evidence="2" id="KW-0812">Transmembrane</keyword>
<organism evidence="3 4">
    <name type="scientific">Psilocybe cyanescens</name>
    <dbReference type="NCBI Taxonomy" id="93625"/>
    <lineage>
        <taxon>Eukaryota</taxon>
        <taxon>Fungi</taxon>
        <taxon>Dikarya</taxon>
        <taxon>Basidiomycota</taxon>
        <taxon>Agaricomycotina</taxon>
        <taxon>Agaricomycetes</taxon>
        <taxon>Agaricomycetidae</taxon>
        <taxon>Agaricales</taxon>
        <taxon>Agaricineae</taxon>
        <taxon>Strophariaceae</taxon>
        <taxon>Psilocybe</taxon>
    </lineage>
</organism>
<dbReference type="InParanoid" id="A0A409WEV3"/>
<protein>
    <recommendedName>
        <fullName evidence="5">Copper transporter</fullName>
    </recommendedName>
</protein>
<accession>A0A409WEV3</accession>
<evidence type="ECO:0008006" key="5">
    <source>
        <dbReference type="Google" id="ProtNLM"/>
    </source>
</evidence>
<comment type="caution">
    <text evidence="3">The sequence shown here is derived from an EMBL/GenBank/DDBJ whole genome shotgun (WGS) entry which is preliminary data.</text>
</comment>
<feature type="transmembrane region" description="Helical" evidence="2">
    <location>
        <begin position="26"/>
        <end position="46"/>
    </location>
</feature>
<dbReference type="EMBL" id="NHYD01003445">
    <property type="protein sequence ID" value="PPQ77027.1"/>
    <property type="molecule type" value="Genomic_DNA"/>
</dbReference>
<evidence type="ECO:0000313" key="3">
    <source>
        <dbReference type="EMBL" id="PPQ77027.1"/>
    </source>
</evidence>
<dbReference type="AlphaFoldDB" id="A0A409WEV3"/>
<feature type="region of interest" description="Disordered" evidence="1">
    <location>
        <begin position="148"/>
        <end position="168"/>
    </location>
</feature>
<gene>
    <name evidence="3" type="ORF">CVT25_014844</name>
</gene>
<dbReference type="OrthoDB" id="73901at2759"/>
<evidence type="ECO:0000313" key="4">
    <source>
        <dbReference type="Proteomes" id="UP000283269"/>
    </source>
</evidence>
<keyword evidence="2" id="KW-0472">Membrane</keyword>
<feature type="region of interest" description="Disordered" evidence="1">
    <location>
        <begin position="223"/>
        <end position="244"/>
    </location>
</feature>
<evidence type="ECO:0000256" key="1">
    <source>
        <dbReference type="SAM" id="MobiDB-lite"/>
    </source>
</evidence>
<keyword evidence="2" id="KW-1133">Transmembrane helix</keyword>